<feature type="compositionally biased region" description="Basic and acidic residues" evidence="1">
    <location>
        <begin position="442"/>
        <end position="456"/>
    </location>
</feature>
<feature type="compositionally biased region" description="Gly residues" evidence="1">
    <location>
        <begin position="457"/>
        <end position="473"/>
    </location>
</feature>
<feature type="transmembrane region" description="Helical" evidence="2">
    <location>
        <begin position="683"/>
        <end position="710"/>
    </location>
</feature>
<dbReference type="RefSeq" id="WP_071658568.1">
    <property type="nucleotide sequence ID" value="NZ_MLCF01000150.1"/>
</dbReference>
<organism evidence="3 4">
    <name type="scientific">Mangrovactinospora gilvigrisea</name>
    <dbReference type="NCBI Taxonomy" id="1428644"/>
    <lineage>
        <taxon>Bacteria</taxon>
        <taxon>Bacillati</taxon>
        <taxon>Actinomycetota</taxon>
        <taxon>Actinomycetes</taxon>
        <taxon>Kitasatosporales</taxon>
        <taxon>Streptomycetaceae</taxon>
        <taxon>Mangrovactinospora</taxon>
    </lineage>
</organism>
<proteinExistence type="predicted"/>
<dbReference type="EMBL" id="MLCF01000150">
    <property type="protein sequence ID" value="OIV35469.1"/>
    <property type="molecule type" value="Genomic_DNA"/>
</dbReference>
<sequence>MGHLLAPPPVSRPLAEATRRHLPSVLAAVRSGAAAAVVGLLVLGVPIVLLWVASPRMNETLDESLHTAASLWFAAHGAPMVRTSTVDGSSVAVGLTPLLLCAVPGRLLFRAGAGRGADDARERGPYEWLLELAGVVVGYVGVAGAFAASAATGALRVAPLVGLAWTLLAAVAVGGAGVWRACGGTAGLLGGLDEGEPWQARRWERWLHALVPARERTSGPRQLGPAVAGDAGRGGIRPGAEQGWRLPGLIRHRAAERVTDWLRVNCPRGGSTALRAAAAAACALAGGGAVLVAVGLVRGAGRLGASVSGLTLDMSGAVSLLLLSVVLVPNAVVWAASYATGAGFAVGAGHLVAPVGGAGTPPLPAFPLLAAVPQGHPGVALGWLPALVPAAAAAVLGLFVGHRAAAGVVPVAAAGRTSTSGARGERPDGRERRRWFGRRRTGREEAEGGDEARAGDARGGGAAGGGVWRGLFGGRRPEPDAQVVQRPASGPLADRRQDGRTSGGARRGLFGWRSRPDSAAESQSQSQRQSQEQPRGDARGAWPYGIPADPRVGQSRQPADPDASSAGPRRGWFGLKRLVSGPGGQVSTYGSPPPPTPTPPQQEPLAGWLTMIRKRAAAWRPWPFRASTSAEASPSAVAATQAGAAGWPSLADPSWSAGPVPVRTSRWSWLPWARRHRERHGGWSVLGTLVVSLLAVVTLAGIAAVAAALASGPIGAGSYRTFGPAPLRTGIAVLAWSAAIGPSLALIARHRTIHHRRHPTPHQD</sequence>
<protein>
    <recommendedName>
        <fullName evidence="5">Integral membrane protein</fullName>
    </recommendedName>
</protein>
<dbReference type="AlphaFoldDB" id="A0A1J7BA44"/>
<evidence type="ECO:0000256" key="1">
    <source>
        <dbReference type="SAM" id="MobiDB-lite"/>
    </source>
</evidence>
<gene>
    <name evidence="3" type="ORF">BIV57_21375</name>
</gene>
<dbReference type="OrthoDB" id="3742900at2"/>
<feature type="compositionally biased region" description="Pro residues" evidence="1">
    <location>
        <begin position="591"/>
        <end position="602"/>
    </location>
</feature>
<evidence type="ECO:0000313" key="4">
    <source>
        <dbReference type="Proteomes" id="UP000243342"/>
    </source>
</evidence>
<comment type="caution">
    <text evidence="3">The sequence shown here is derived from an EMBL/GenBank/DDBJ whole genome shotgun (WGS) entry which is preliminary data.</text>
</comment>
<evidence type="ECO:0008006" key="5">
    <source>
        <dbReference type="Google" id="ProtNLM"/>
    </source>
</evidence>
<feature type="transmembrane region" description="Helical" evidence="2">
    <location>
        <begin position="342"/>
        <end position="360"/>
    </location>
</feature>
<feature type="transmembrane region" description="Helical" evidence="2">
    <location>
        <begin position="32"/>
        <end position="53"/>
    </location>
</feature>
<feature type="compositionally biased region" description="Basic residues" evidence="1">
    <location>
        <begin position="432"/>
        <end position="441"/>
    </location>
</feature>
<feature type="transmembrane region" description="Helical" evidence="2">
    <location>
        <begin position="129"/>
        <end position="151"/>
    </location>
</feature>
<dbReference type="Pfam" id="PF19877">
    <property type="entry name" value="DUF6350"/>
    <property type="match status" value="1"/>
</dbReference>
<dbReference type="Proteomes" id="UP000243342">
    <property type="component" value="Unassembled WGS sequence"/>
</dbReference>
<keyword evidence="2" id="KW-0812">Transmembrane</keyword>
<evidence type="ECO:0000256" key="2">
    <source>
        <dbReference type="SAM" id="Phobius"/>
    </source>
</evidence>
<feature type="transmembrane region" description="Helical" evidence="2">
    <location>
        <begin position="317"/>
        <end position="335"/>
    </location>
</feature>
<feature type="transmembrane region" description="Helical" evidence="2">
    <location>
        <begin position="730"/>
        <end position="748"/>
    </location>
</feature>
<accession>A0A1J7BA44</accession>
<feature type="compositionally biased region" description="Low complexity" evidence="1">
    <location>
        <begin position="519"/>
        <end position="533"/>
    </location>
</feature>
<keyword evidence="2" id="KW-0472">Membrane</keyword>
<evidence type="ECO:0000313" key="3">
    <source>
        <dbReference type="EMBL" id="OIV35469.1"/>
    </source>
</evidence>
<keyword evidence="4" id="KW-1185">Reference proteome</keyword>
<reference evidence="3 4" key="1">
    <citation type="submission" date="2016-10" db="EMBL/GenBank/DDBJ databases">
        <title>Genome sequence of Streptomyces gilvigriseus MUSC 26.</title>
        <authorList>
            <person name="Lee L.-H."/>
            <person name="Ser H.-L."/>
        </authorList>
    </citation>
    <scope>NUCLEOTIDE SEQUENCE [LARGE SCALE GENOMIC DNA]</scope>
    <source>
        <strain evidence="3 4">MUSC 26</strain>
    </source>
</reference>
<feature type="region of interest" description="Disordered" evidence="1">
    <location>
        <begin position="414"/>
        <end position="604"/>
    </location>
</feature>
<feature type="transmembrane region" description="Helical" evidence="2">
    <location>
        <begin position="273"/>
        <end position="297"/>
    </location>
</feature>
<feature type="transmembrane region" description="Helical" evidence="2">
    <location>
        <begin position="380"/>
        <end position="400"/>
    </location>
</feature>
<dbReference type="InterPro" id="IPR045931">
    <property type="entry name" value="DUF6350"/>
</dbReference>
<feature type="transmembrane region" description="Helical" evidence="2">
    <location>
        <begin position="157"/>
        <end position="179"/>
    </location>
</feature>
<dbReference type="STRING" id="1428644.BIV57_21375"/>
<keyword evidence="2" id="KW-1133">Transmembrane helix</keyword>
<name>A0A1J7BA44_9ACTN</name>